<name>A0A7G6TUP5_9BRAD</name>
<dbReference type="InterPro" id="IPR052514">
    <property type="entry name" value="SAM-dependent_MTase"/>
</dbReference>
<organism evidence="2 3">
    <name type="scientific">Tardiphaga robiniae</name>
    <dbReference type="NCBI Taxonomy" id="943830"/>
    <lineage>
        <taxon>Bacteria</taxon>
        <taxon>Pseudomonadati</taxon>
        <taxon>Pseudomonadota</taxon>
        <taxon>Alphaproteobacteria</taxon>
        <taxon>Hyphomicrobiales</taxon>
        <taxon>Nitrobacteraceae</taxon>
        <taxon>Tardiphaga</taxon>
    </lineage>
</organism>
<keyword evidence="2" id="KW-0808">Transferase</keyword>
<dbReference type="InterPro" id="IPR029063">
    <property type="entry name" value="SAM-dependent_MTases_sf"/>
</dbReference>
<dbReference type="PANTHER" id="PTHR34203:SF15">
    <property type="entry name" value="SLL1173 PROTEIN"/>
    <property type="match status" value="1"/>
</dbReference>
<dbReference type="SUPFAM" id="SSF53335">
    <property type="entry name" value="S-adenosyl-L-methionine-dependent methyltransferases"/>
    <property type="match status" value="1"/>
</dbReference>
<protein>
    <submittedName>
        <fullName evidence="2">FkbM family methyltransferase</fullName>
    </submittedName>
</protein>
<dbReference type="InterPro" id="IPR006342">
    <property type="entry name" value="FkbM_mtfrase"/>
</dbReference>
<sequence>MKNLALSLIAAAGSILPDRAWRLIWKTMLRNDRLIDSQGWQFFGEFADRLNVNSVGVLGEYGAMSSSPHDAVILKEYAQQRRWAATTNALIREFFDQTTGTYFDIGANIGMTTVPIASTTNVVCHAFEPEPTNFKNLSRNVRLNCSGENVTLHQMALFDRKSTLSFELSDSNLGDHRIRLNGSSVPSLLNETTRPVIEVPCVRLDDLDIPVAGRFFAKIDTQGAEPFIIAGGGATLAKADVILTEWSPYLMRRMSGDPFVVIQFLRENFSQGAINQGDATSAPMQPISDLCNALAQTLSSFAGMEYADVVVRK</sequence>
<dbReference type="Pfam" id="PF05050">
    <property type="entry name" value="Methyltransf_21"/>
    <property type="match status" value="1"/>
</dbReference>
<keyword evidence="2" id="KW-0489">Methyltransferase</keyword>
<evidence type="ECO:0000259" key="1">
    <source>
        <dbReference type="Pfam" id="PF05050"/>
    </source>
</evidence>
<dbReference type="EMBL" id="CP050292">
    <property type="protein sequence ID" value="QND70477.1"/>
    <property type="molecule type" value="Genomic_DNA"/>
</dbReference>
<evidence type="ECO:0000313" key="3">
    <source>
        <dbReference type="Proteomes" id="UP000515291"/>
    </source>
</evidence>
<reference evidence="3" key="1">
    <citation type="journal article" date="2020" name="Mol. Plant Microbe">
        <title>Rhizobial microsymbionts of the narrowly endemic Oxytropis species growing in Kamchatka are characterized by significant genetic diversity and possess a set of genes that are associated with T3SS and T6SS secretion systems and can affect the development of symbiosis.</title>
        <authorList>
            <person name="Safronova V."/>
            <person name="Guro P."/>
            <person name="Sazanova A."/>
            <person name="Kuznetsova I."/>
            <person name="Belimov A."/>
            <person name="Yakubov V."/>
            <person name="Chirak E."/>
            <person name="Afonin A."/>
            <person name="Gogolev Y."/>
            <person name="Andronov E."/>
            <person name="Tikhonovich I."/>
        </authorList>
    </citation>
    <scope>NUCLEOTIDE SEQUENCE [LARGE SCALE GENOMIC DNA]</scope>
    <source>
        <strain evidence="3">581</strain>
    </source>
</reference>
<dbReference type="GO" id="GO:0032259">
    <property type="term" value="P:methylation"/>
    <property type="evidence" value="ECO:0007669"/>
    <property type="project" value="UniProtKB-KW"/>
</dbReference>
<dbReference type="PANTHER" id="PTHR34203">
    <property type="entry name" value="METHYLTRANSFERASE, FKBM FAMILY PROTEIN"/>
    <property type="match status" value="1"/>
</dbReference>
<proteinExistence type="predicted"/>
<evidence type="ECO:0000313" key="2">
    <source>
        <dbReference type="EMBL" id="QND70477.1"/>
    </source>
</evidence>
<accession>A0A7G6TUP5</accession>
<dbReference type="AlphaFoldDB" id="A0A7G6TUP5"/>
<dbReference type="KEGG" id="trb:HB776_03870"/>
<gene>
    <name evidence="2" type="ORF">HB776_03870</name>
</gene>
<dbReference type="Gene3D" id="3.40.50.150">
    <property type="entry name" value="Vaccinia Virus protein VP39"/>
    <property type="match status" value="1"/>
</dbReference>
<dbReference type="GO" id="GO:0008168">
    <property type="term" value="F:methyltransferase activity"/>
    <property type="evidence" value="ECO:0007669"/>
    <property type="project" value="UniProtKB-KW"/>
</dbReference>
<dbReference type="NCBIfam" id="TIGR01444">
    <property type="entry name" value="fkbM_fam"/>
    <property type="match status" value="1"/>
</dbReference>
<dbReference type="Proteomes" id="UP000515291">
    <property type="component" value="Chromosome"/>
</dbReference>
<feature type="domain" description="Methyltransferase FkbM" evidence="1">
    <location>
        <begin position="104"/>
        <end position="267"/>
    </location>
</feature>
<dbReference type="RefSeq" id="WP_184515339.1">
    <property type="nucleotide sequence ID" value="NZ_CP050292.1"/>
</dbReference>